<feature type="transmembrane region" description="Helical" evidence="9">
    <location>
        <begin position="195"/>
        <end position="224"/>
    </location>
</feature>
<evidence type="ECO:0000256" key="9">
    <source>
        <dbReference type="RuleBase" id="RU363043"/>
    </source>
</evidence>
<keyword evidence="4" id="KW-0813">Transport</keyword>
<dbReference type="PANTHER" id="PTHR43470">
    <property type="entry name" value="PHOSPHATE TRANSPORT SYSTEM PERMEASE PROTEIN PSTA-RELATED"/>
    <property type="match status" value="1"/>
</dbReference>
<keyword evidence="5 9" id="KW-1003">Cell membrane</keyword>
<dbReference type="CDD" id="cd06261">
    <property type="entry name" value="TM_PBP2"/>
    <property type="match status" value="1"/>
</dbReference>
<accession>A0ABT7XZF6</accession>
<keyword evidence="12" id="KW-1185">Reference proteome</keyword>
<evidence type="ECO:0000259" key="10">
    <source>
        <dbReference type="PROSITE" id="PS50928"/>
    </source>
</evidence>
<keyword evidence="6 9" id="KW-0812">Transmembrane</keyword>
<sequence length="417" mass="46108">MTDPLLRVAERKIPRVRQSLAKRHKQESRFRFYGIASILSVMTFLVFLLGAIVTTGSSAFLTTEIQMTFTVDKSDAELSSRSLIRQALRDEFTEVSGREDRRKLYKFLSEESEYIVEDKIVAMPNSQRQLILWLPTGDRVNQFSKGKLKLDDKTGFSQSEYVWYKALDSQGRVRTTFNWRFFTNGDSRNPEVAGVAGALVGSILTLLVTMSLSFPIGVGAAIYLEEYAPKNRLTDFIEININNLAAVPSIVFGLLGLAIFLNVLGLPRSTPIVGGLVLTLMTLPTIIISSRASLKAVPPSIRDGALAMGASRTQVVFHHVLPLALPGMLTGSIIGMAQALGETAPLLMIGMVAFIVDIPGGFTDAATALPVQIFLWSENPERGFVELTSAAIMLLLVFLFLMNGLAIYLRRKLERRW</sequence>
<feature type="transmembrane region" description="Helical" evidence="9">
    <location>
        <begin position="315"/>
        <end position="340"/>
    </location>
</feature>
<evidence type="ECO:0000256" key="8">
    <source>
        <dbReference type="ARBA" id="ARBA00023136"/>
    </source>
</evidence>
<protein>
    <recommendedName>
        <fullName evidence="3 9">Phosphate transport system permease protein PstA</fullName>
    </recommendedName>
</protein>
<name>A0ABT7XZF6_9VIBR</name>
<dbReference type="Pfam" id="PF00528">
    <property type="entry name" value="BPD_transp_1"/>
    <property type="match status" value="1"/>
</dbReference>
<evidence type="ECO:0000256" key="4">
    <source>
        <dbReference type="ARBA" id="ARBA00022448"/>
    </source>
</evidence>
<dbReference type="PANTHER" id="PTHR43470:SF5">
    <property type="entry name" value="PHOSPHATE TRANSPORT SYSTEM PERMEASE PROTEIN PSTA"/>
    <property type="match status" value="1"/>
</dbReference>
<keyword evidence="8 9" id="KW-0472">Membrane</keyword>
<evidence type="ECO:0000256" key="5">
    <source>
        <dbReference type="ARBA" id="ARBA00022475"/>
    </source>
</evidence>
<reference evidence="11" key="1">
    <citation type="submission" date="2024-05" db="EMBL/GenBank/DDBJ databases">
        <title>Genome Sequences of Four Agar- Degrading Marine Bacteria.</title>
        <authorList>
            <person name="Phillips E.K."/>
            <person name="Shaffer J.C."/>
            <person name="Henson M.W."/>
            <person name="Temperton B."/>
            <person name="Thrash C.J."/>
            <person name="Martin M.O."/>
        </authorList>
    </citation>
    <scope>NUCLEOTIDE SEQUENCE</scope>
    <source>
        <strain evidence="11">EKP203</strain>
    </source>
</reference>
<feature type="domain" description="ABC transmembrane type-1" evidence="10">
    <location>
        <begin position="199"/>
        <end position="406"/>
    </location>
</feature>
<dbReference type="SUPFAM" id="SSF161098">
    <property type="entry name" value="MetI-like"/>
    <property type="match status" value="1"/>
</dbReference>
<dbReference type="InterPro" id="IPR000515">
    <property type="entry name" value="MetI-like"/>
</dbReference>
<comment type="subcellular location">
    <subcellularLocation>
        <location evidence="9">Cell inner membrane</location>
        <topology evidence="9">Multi-pass membrane protein</topology>
    </subcellularLocation>
    <subcellularLocation>
        <location evidence="1">Cell membrane</location>
        <topology evidence="1">Multi-pass membrane protein</topology>
    </subcellularLocation>
</comment>
<dbReference type="InterPro" id="IPR005672">
    <property type="entry name" value="Phosphate_PstA"/>
</dbReference>
<evidence type="ECO:0000256" key="1">
    <source>
        <dbReference type="ARBA" id="ARBA00004651"/>
    </source>
</evidence>
<evidence type="ECO:0000256" key="2">
    <source>
        <dbReference type="ARBA" id="ARBA00007069"/>
    </source>
</evidence>
<comment type="similarity">
    <text evidence="2 9">Belongs to the binding-protein-dependent transport system permease family. CysTW subfamily.</text>
</comment>
<dbReference type="PROSITE" id="PS50928">
    <property type="entry name" value="ABC_TM1"/>
    <property type="match status" value="1"/>
</dbReference>
<feature type="transmembrane region" description="Helical" evidence="9">
    <location>
        <begin position="244"/>
        <end position="266"/>
    </location>
</feature>
<dbReference type="Proteomes" id="UP001169719">
    <property type="component" value="Unassembled WGS sequence"/>
</dbReference>
<proteinExistence type="inferred from homology"/>
<dbReference type="Gene3D" id="1.10.3720.10">
    <property type="entry name" value="MetI-like"/>
    <property type="match status" value="1"/>
</dbReference>
<evidence type="ECO:0000313" key="12">
    <source>
        <dbReference type="Proteomes" id="UP001169719"/>
    </source>
</evidence>
<dbReference type="Pfam" id="PF11812">
    <property type="entry name" value="DUF3333"/>
    <property type="match status" value="1"/>
</dbReference>
<evidence type="ECO:0000256" key="7">
    <source>
        <dbReference type="ARBA" id="ARBA00022989"/>
    </source>
</evidence>
<feature type="transmembrane region" description="Helical" evidence="9">
    <location>
        <begin position="272"/>
        <end position="294"/>
    </location>
</feature>
<comment type="caution">
    <text evidence="11">The sequence shown here is derived from an EMBL/GenBank/DDBJ whole genome shotgun (WGS) entry which is preliminary data.</text>
</comment>
<keyword evidence="7 9" id="KW-1133">Transmembrane helix</keyword>
<dbReference type="InterPro" id="IPR035906">
    <property type="entry name" value="MetI-like_sf"/>
</dbReference>
<dbReference type="NCBIfam" id="TIGR00974">
    <property type="entry name" value="3a0107s02c"/>
    <property type="match status" value="1"/>
</dbReference>
<feature type="transmembrane region" description="Helical" evidence="9">
    <location>
        <begin position="32"/>
        <end position="53"/>
    </location>
</feature>
<dbReference type="RefSeq" id="WP_289961292.1">
    <property type="nucleotide sequence ID" value="NZ_JAUEOZ010000001.1"/>
</dbReference>
<evidence type="ECO:0000256" key="3">
    <source>
        <dbReference type="ARBA" id="ARBA00016864"/>
    </source>
</evidence>
<dbReference type="EMBL" id="JAUEOZ010000001">
    <property type="protein sequence ID" value="MDN2481167.1"/>
    <property type="molecule type" value="Genomic_DNA"/>
</dbReference>
<organism evidence="11 12">
    <name type="scientific">Vibrio agarivorans</name>
    <dbReference type="NCBI Taxonomy" id="153622"/>
    <lineage>
        <taxon>Bacteria</taxon>
        <taxon>Pseudomonadati</taxon>
        <taxon>Pseudomonadota</taxon>
        <taxon>Gammaproteobacteria</taxon>
        <taxon>Vibrionales</taxon>
        <taxon>Vibrionaceae</taxon>
        <taxon>Vibrio</taxon>
    </lineage>
</organism>
<feature type="transmembrane region" description="Helical" evidence="9">
    <location>
        <begin position="387"/>
        <end position="409"/>
    </location>
</feature>
<evidence type="ECO:0000313" key="11">
    <source>
        <dbReference type="EMBL" id="MDN2481167.1"/>
    </source>
</evidence>
<dbReference type="InterPro" id="IPR024573">
    <property type="entry name" value="DUF3333"/>
</dbReference>
<evidence type="ECO:0000256" key="6">
    <source>
        <dbReference type="ARBA" id="ARBA00022692"/>
    </source>
</evidence>
<gene>
    <name evidence="11" type="primary">pstA</name>
    <name evidence="11" type="ORF">QWJ08_07140</name>
</gene>